<evidence type="ECO:0000259" key="4">
    <source>
        <dbReference type="Pfam" id="PF13359"/>
    </source>
</evidence>
<dbReference type="Proteomes" id="UP000034107">
    <property type="component" value="Unassembled WGS sequence"/>
</dbReference>
<feature type="domain" description="DDE Tnp4" evidence="4">
    <location>
        <begin position="137"/>
        <end position="281"/>
    </location>
</feature>
<evidence type="ECO:0000313" key="7">
    <source>
        <dbReference type="Proteomes" id="UP000034107"/>
    </source>
</evidence>
<feature type="domain" description="Transposase Helix-turn-helix" evidence="5">
    <location>
        <begin position="57"/>
        <end position="107"/>
    </location>
</feature>
<comment type="cofactor">
    <cofactor evidence="1">
        <name>a divalent metal cation</name>
        <dbReference type="ChEBI" id="CHEBI:60240"/>
    </cofactor>
</comment>
<evidence type="ECO:0000259" key="5">
    <source>
        <dbReference type="Pfam" id="PF13613"/>
    </source>
</evidence>
<dbReference type="Pfam" id="PF13613">
    <property type="entry name" value="HTH_Tnp_4"/>
    <property type="match status" value="1"/>
</dbReference>
<feature type="compositionally biased region" description="Basic residues" evidence="3">
    <location>
        <begin position="144"/>
        <end position="165"/>
    </location>
</feature>
<proteinExistence type="predicted"/>
<evidence type="ECO:0000256" key="3">
    <source>
        <dbReference type="SAM" id="MobiDB-lite"/>
    </source>
</evidence>
<reference evidence="6 7" key="1">
    <citation type="journal article" date="2015" name="Nature">
        <title>rRNA introns, odd ribosomes, and small enigmatic genomes across a large radiation of phyla.</title>
        <authorList>
            <person name="Brown C.T."/>
            <person name="Hug L.A."/>
            <person name="Thomas B.C."/>
            <person name="Sharon I."/>
            <person name="Castelle C.J."/>
            <person name="Singh A."/>
            <person name="Wilkins M.J."/>
            <person name="Williams K.H."/>
            <person name="Banfield J.F."/>
        </authorList>
    </citation>
    <scope>NUCLEOTIDE SEQUENCE [LARGE SCALE GENOMIC DNA]</scope>
</reference>
<gene>
    <name evidence="6" type="ORF">UX31_C0016G0009</name>
</gene>
<dbReference type="InterPro" id="IPR027806">
    <property type="entry name" value="HARBI1_dom"/>
</dbReference>
<evidence type="ECO:0000313" key="6">
    <source>
        <dbReference type="EMBL" id="KKU21532.1"/>
    </source>
</evidence>
<dbReference type="PANTHER" id="PTHR23080">
    <property type="entry name" value="THAP DOMAIN PROTEIN"/>
    <property type="match status" value="1"/>
</dbReference>
<comment type="caution">
    <text evidence="6">The sequence shown here is derived from an EMBL/GenBank/DDBJ whole genome shotgun (WGS) entry which is preliminary data.</text>
</comment>
<evidence type="ECO:0000256" key="1">
    <source>
        <dbReference type="ARBA" id="ARBA00001968"/>
    </source>
</evidence>
<dbReference type="EMBL" id="LCLS01000016">
    <property type="protein sequence ID" value="KKU21532.1"/>
    <property type="molecule type" value="Genomic_DNA"/>
</dbReference>
<keyword evidence="2" id="KW-0479">Metal-binding</keyword>
<dbReference type="PANTHER" id="PTHR23080:SF141">
    <property type="entry name" value="TRANSPOSASE HELIX-TURN-HELIX DOMAIN-CONTAINING PROTEIN"/>
    <property type="match status" value="1"/>
</dbReference>
<dbReference type="GO" id="GO:0046872">
    <property type="term" value="F:metal ion binding"/>
    <property type="evidence" value="ECO:0007669"/>
    <property type="project" value="UniProtKB-KW"/>
</dbReference>
<accession>A0A0G1NME3</accession>
<protein>
    <submittedName>
        <fullName evidence="6">Transposase</fullName>
    </submittedName>
</protein>
<evidence type="ECO:0000256" key="2">
    <source>
        <dbReference type="ARBA" id="ARBA00022723"/>
    </source>
</evidence>
<organism evidence="6 7">
    <name type="scientific">Candidatus Nomurabacteria bacterium GW2011_GWA1_46_11</name>
    <dbReference type="NCBI Taxonomy" id="1618732"/>
    <lineage>
        <taxon>Bacteria</taxon>
        <taxon>Candidatus Nomuraibacteriota</taxon>
    </lineage>
</organism>
<dbReference type="Pfam" id="PF13359">
    <property type="entry name" value="DDE_Tnp_4"/>
    <property type="match status" value="1"/>
</dbReference>
<sequence>MNVTAALSSDRLCASLTGLRVREFEDLVPQFEWNYNAHLHERKPDRKRKIGGGRDSHLESVEAKLLFVLFYLKAYPTYDVLAFIVQFHRTRACQWTLALLPVLEKTLGRRLVLPERKISSVDEFLAKFPRIKDVFGDGSDRRIQRPKSPKRQNKTYSGKKKTHTRKQIVLSDEHKRILVLTPTKSGRRHDKKLADKSEVFTHLPDQVTAWLDTGFVGIQKQHLNILIPKKRSRGRPLSEEDKTENRLISSFRVVIEHAIGGMKRYQCLQQPYRNRKPKLDDQFSLLSAGLWNYHLSFST</sequence>
<dbReference type="AlphaFoldDB" id="A0A0G1NME3"/>
<feature type="region of interest" description="Disordered" evidence="3">
    <location>
        <begin position="137"/>
        <end position="165"/>
    </location>
</feature>
<dbReference type="InterPro" id="IPR027805">
    <property type="entry name" value="Transposase_HTH_dom"/>
</dbReference>
<name>A0A0G1NME3_9BACT</name>